<dbReference type="Proteomes" id="UP001140560">
    <property type="component" value="Unassembled WGS sequence"/>
</dbReference>
<dbReference type="PROSITE" id="PS00122">
    <property type="entry name" value="CARBOXYLESTERASE_B_1"/>
    <property type="match status" value="1"/>
</dbReference>
<dbReference type="InterPro" id="IPR029058">
    <property type="entry name" value="AB_hydrolase_fold"/>
</dbReference>
<reference evidence="5" key="1">
    <citation type="submission" date="2022-10" db="EMBL/GenBank/DDBJ databases">
        <title>Tapping the CABI collections for fungal endophytes: first genome assemblies for Collariella, Neodidymelliopsis, Ascochyta clinopodiicola, Didymella pomorum, Didymosphaeria variabile, Neocosmospora piperis and Neocucurbitaria cava.</title>
        <authorList>
            <person name="Hill R."/>
        </authorList>
    </citation>
    <scope>NUCLEOTIDE SEQUENCE</scope>
    <source>
        <strain evidence="5">IMI 356814</strain>
    </source>
</reference>
<dbReference type="InterPro" id="IPR002018">
    <property type="entry name" value="CarbesteraseB"/>
</dbReference>
<dbReference type="InterPro" id="IPR050309">
    <property type="entry name" value="Type-B_Carboxylest/Lipase"/>
</dbReference>
<dbReference type="InterPro" id="IPR019826">
    <property type="entry name" value="Carboxylesterase_B_AS"/>
</dbReference>
<dbReference type="OrthoDB" id="408631at2759"/>
<evidence type="ECO:0000256" key="3">
    <source>
        <dbReference type="RuleBase" id="RU361235"/>
    </source>
</evidence>
<dbReference type="AlphaFoldDB" id="A0A9W8YA25"/>
<dbReference type="EC" id="3.1.1.-" evidence="3"/>
<organism evidence="5 6">
    <name type="scientific">Neocucurbitaria cava</name>
    <dbReference type="NCBI Taxonomy" id="798079"/>
    <lineage>
        <taxon>Eukaryota</taxon>
        <taxon>Fungi</taxon>
        <taxon>Dikarya</taxon>
        <taxon>Ascomycota</taxon>
        <taxon>Pezizomycotina</taxon>
        <taxon>Dothideomycetes</taxon>
        <taxon>Pleosporomycetidae</taxon>
        <taxon>Pleosporales</taxon>
        <taxon>Pleosporineae</taxon>
        <taxon>Cucurbitariaceae</taxon>
        <taxon>Neocucurbitaria</taxon>
    </lineage>
</organism>
<dbReference type="SUPFAM" id="SSF53474">
    <property type="entry name" value="alpha/beta-Hydrolases"/>
    <property type="match status" value="1"/>
</dbReference>
<accession>A0A9W8YA25</accession>
<dbReference type="EMBL" id="JAPEUY010000009">
    <property type="protein sequence ID" value="KAJ4369665.1"/>
    <property type="molecule type" value="Genomic_DNA"/>
</dbReference>
<dbReference type="GO" id="GO:0016787">
    <property type="term" value="F:hydrolase activity"/>
    <property type="evidence" value="ECO:0007669"/>
    <property type="project" value="UniProtKB-KW"/>
</dbReference>
<protein>
    <recommendedName>
        <fullName evidence="3">Carboxylic ester hydrolase</fullName>
        <ecNumber evidence="3">3.1.1.-</ecNumber>
    </recommendedName>
</protein>
<evidence type="ECO:0000256" key="2">
    <source>
        <dbReference type="ARBA" id="ARBA00022801"/>
    </source>
</evidence>
<sequence>MAFALAWVQKNIASFGGDVTKVTISGESAGGGAVMLLGIAQDGTLGTSLFRNGIAASPYLPPQYDFNANIPTQHYQDFASRAKCTGTGILACLRGKDSTTLQQANAAVTAAGTYGTWAFLPVTDQTFITTTPSKALTAKKVNGLNMLVGNNANEGALFVPANISTEADLKSWLKLEFPVFTDAEVTQVLAAYPVNASTNPNLKFATNGISAPTALDVSQVATGQQQRANDIYAEATFVCPSYWINDAYTSSTRSSYHYQYSIPFASHQDDVPALFGPAQPNQPAAFTSVFRRIWGEFIKYDASTVAQAAMTKWTSGTGAQMGNLNTTGGTPYQTVTQFGATVTQFSNSQPAFSLVNAYTWEGGRGKRCEFWRSIAPKVPN</sequence>
<feature type="domain" description="Carboxylesterase type B" evidence="4">
    <location>
        <begin position="2"/>
        <end position="320"/>
    </location>
</feature>
<gene>
    <name evidence="5" type="ORF">N0V83_005427</name>
</gene>
<comment type="caution">
    <text evidence="5">The sequence shown here is derived from an EMBL/GenBank/DDBJ whole genome shotgun (WGS) entry which is preliminary data.</text>
</comment>
<name>A0A9W8YA25_9PLEO</name>
<evidence type="ECO:0000313" key="6">
    <source>
        <dbReference type="Proteomes" id="UP001140560"/>
    </source>
</evidence>
<dbReference type="Pfam" id="PF00135">
    <property type="entry name" value="COesterase"/>
    <property type="match status" value="1"/>
</dbReference>
<evidence type="ECO:0000256" key="1">
    <source>
        <dbReference type="ARBA" id="ARBA00005964"/>
    </source>
</evidence>
<keyword evidence="6" id="KW-1185">Reference proteome</keyword>
<evidence type="ECO:0000259" key="4">
    <source>
        <dbReference type="Pfam" id="PF00135"/>
    </source>
</evidence>
<dbReference type="Gene3D" id="3.40.50.1820">
    <property type="entry name" value="alpha/beta hydrolase"/>
    <property type="match status" value="1"/>
</dbReference>
<proteinExistence type="inferred from homology"/>
<keyword evidence="2 3" id="KW-0378">Hydrolase</keyword>
<dbReference type="PANTHER" id="PTHR11559">
    <property type="entry name" value="CARBOXYLESTERASE"/>
    <property type="match status" value="1"/>
</dbReference>
<evidence type="ECO:0000313" key="5">
    <source>
        <dbReference type="EMBL" id="KAJ4369665.1"/>
    </source>
</evidence>
<comment type="similarity">
    <text evidence="1 3">Belongs to the type-B carboxylesterase/lipase family.</text>
</comment>